<evidence type="ECO:0000256" key="5">
    <source>
        <dbReference type="SAM" id="MobiDB-lite"/>
    </source>
</evidence>
<keyword evidence="8" id="KW-1185">Reference proteome</keyword>
<evidence type="ECO:0000256" key="4">
    <source>
        <dbReference type="ARBA" id="ARBA00023242"/>
    </source>
</evidence>
<dbReference type="GO" id="GO:0003700">
    <property type="term" value="F:DNA-binding transcription factor activity"/>
    <property type="evidence" value="ECO:0007669"/>
    <property type="project" value="TreeGrafter"/>
</dbReference>
<dbReference type="GO" id="GO:0005634">
    <property type="term" value="C:nucleus"/>
    <property type="evidence" value="ECO:0007669"/>
    <property type="project" value="TreeGrafter"/>
</dbReference>
<dbReference type="Pfam" id="PF03479">
    <property type="entry name" value="PCC"/>
    <property type="match status" value="1"/>
</dbReference>
<dbReference type="EMBL" id="OX451737">
    <property type="protein sequence ID" value="CAI8596519.1"/>
    <property type="molecule type" value="Genomic_DNA"/>
</dbReference>
<organism evidence="7 8">
    <name type="scientific">Vicia faba</name>
    <name type="common">Broad bean</name>
    <name type="synonym">Faba vulgaris</name>
    <dbReference type="NCBI Taxonomy" id="3906"/>
    <lineage>
        <taxon>Eukaryota</taxon>
        <taxon>Viridiplantae</taxon>
        <taxon>Streptophyta</taxon>
        <taxon>Embryophyta</taxon>
        <taxon>Tracheophyta</taxon>
        <taxon>Spermatophyta</taxon>
        <taxon>Magnoliopsida</taxon>
        <taxon>eudicotyledons</taxon>
        <taxon>Gunneridae</taxon>
        <taxon>Pentapetalae</taxon>
        <taxon>rosids</taxon>
        <taxon>fabids</taxon>
        <taxon>Fabales</taxon>
        <taxon>Fabaceae</taxon>
        <taxon>Papilionoideae</taxon>
        <taxon>50 kb inversion clade</taxon>
        <taxon>NPAAA clade</taxon>
        <taxon>Hologalegina</taxon>
        <taxon>IRL clade</taxon>
        <taxon>Fabeae</taxon>
        <taxon>Vicia</taxon>
    </lineage>
</organism>
<name>A0AAV0ZED3_VICFA</name>
<feature type="domain" description="PPC" evidence="6">
    <location>
        <begin position="70"/>
        <end position="216"/>
    </location>
</feature>
<reference evidence="7 8" key="1">
    <citation type="submission" date="2023-01" db="EMBL/GenBank/DDBJ databases">
        <authorList>
            <person name="Kreplak J."/>
        </authorList>
    </citation>
    <scope>NUCLEOTIDE SEQUENCE [LARGE SCALE GENOMIC DNA]</scope>
</reference>
<keyword evidence="2" id="KW-0238">DNA-binding</keyword>
<sequence length="287" mass="31364">MAAHITSTTTTTTTNIMPTPTSTQLFPRRNNNLLIDSREFLASSSSKKPKGRPLGSKNRPKPPVVIEGNPNMLMEPIFIQIPAGNDVVGALINLARSHRANITVLSGSGLVSNVTLLHSISRVPAFPIKETLHMVSLSGTYVNANSVGIPRQFVADQSRSSFSIYFFGDRRQMIGGVIGGKIEAVSVVTIRATLFKNPEFHKVAIINGVFQEIEGNDTIYAGGVIPNVDRVAYEPATNNHNGTHVQDINVMGSSLAQPNHQMIHPSLPPNVNFMQWNRNRSTRNDNY</sequence>
<evidence type="ECO:0000313" key="7">
    <source>
        <dbReference type="EMBL" id="CAI8596519.1"/>
    </source>
</evidence>
<evidence type="ECO:0000259" key="6">
    <source>
        <dbReference type="PROSITE" id="PS51742"/>
    </source>
</evidence>
<dbReference type="PROSITE" id="PS51742">
    <property type="entry name" value="PPC"/>
    <property type="match status" value="1"/>
</dbReference>
<dbReference type="InterPro" id="IPR014476">
    <property type="entry name" value="AHL15-29"/>
</dbReference>
<feature type="region of interest" description="Disordered" evidence="5">
    <location>
        <begin position="1"/>
        <end position="29"/>
    </location>
</feature>
<dbReference type="SUPFAM" id="SSF117856">
    <property type="entry name" value="AF0104/ALDC/Ptd012-like"/>
    <property type="match status" value="1"/>
</dbReference>
<dbReference type="Proteomes" id="UP001157006">
    <property type="component" value="Chromosome 2"/>
</dbReference>
<evidence type="ECO:0000256" key="2">
    <source>
        <dbReference type="ARBA" id="ARBA00023125"/>
    </source>
</evidence>
<dbReference type="PANTHER" id="PTHR31100">
    <property type="entry name" value="AT-HOOK MOTIF NUCLEAR-LOCALIZED PROTEIN 15"/>
    <property type="match status" value="1"/>
</dbReference>
<protein>
    <recommendedName>
        <fullName evidence="6">PPC domain-containing protein</fullName>
    </recommendedName>
</protein>
<dbReference type="CDD" id="cd11378">
    <property type="entry name" value="DUF296"/>
    <property type="match status" value="1"/>
</dbReference>
<gene>
    <name evidence="7" type="ORF">VFH_II039240</name>
</gene>
<proteinExistence type="predicted"/>
<feature type="region of interest" description="Disordered" evidence="5">
    <location>
        <begin position="41"/>
        <end position="65"/>
    </location>
</feature>
<keyword evidence="1" id="KW-0805">Transcription regulation</keyword>
<dbReference type="Gene3D" id="3.30.1330.80">
    <property type="entry name" value="Hypothetical protein, similar to alpha- acetolactate decarboxylase, domain 2"/>
    <property type="match status" value="1"/>
</dbReference>
<evidence type="ECO:0000256" key="1">
    <source>
        <dbReference type="ARBA" id="ARBA00023015"/>
    </source>
</evidence>
<keyword evidence="3" id="KW-0804">Transcription</keyword>
<dbReference type="InterPro" id="IPR005175">
    <property type="entry name" value="PPC_dom"/>
</dbReference>
<evidence type="ECO:0000256" key="3">
    <source>
        <dbReference type="ARBA" id="ARBA00023163"/>
    </source>
</evidence>
<dbReference type="GO" id="GO:0003680">
    <property type="term" value="F:minor groove of adenine-thymine-rich DNA binding"/>
    <property type="evidence" value="ECO:0007669"/>
    <property type="project" value="InterPro"/>
</dbReference>
<dbReference type="PANTHER" id="PTHR31100:SF63">
    <property type="entry name" value="AT-HOOK MOTIF NUCLEAR-LOCALIZED PROTEIN"/>
    <property type="match status" value="1"/>
</dbReference>
<dbReference type="AlphaFoldDB" id="A0AAV0ZED3"/>
<evidence type="ECO:0000313" key="8">
    <source>
        <dbReference type="Proteomes" id="UP001157006"/>
    </source>
</evidence>
<keyword evidence="4" id="KW-0539">Nucleus</keyword>
<accession>A0AAV0ZED3</accession>
<feature type="compositionally biased region" description="Low complexity" evidence="5">
    <location>
        <begin position="1"/>
        <end position="23"/>
    </location>
</feature>